<accession>A0A1V0SJ53</accession>
<dbReference type="FunFam" id="3.30.590.10:FF:000004">
    <property type="entry name" value="Glutamine synthetase"/>
    <property type="match status" value="1"/>
</dbReference>
<dbReference type="GO" id="GO:0005524">
    <property type="term" value="F:ATP binding"/>
    <property type="evidence" value="ECO:0007669"/>
    <property type="project" value="UniProtKB-KW"/>
</dbReference>
<evidence type="ECO:0000256" key="5">
    <source>
        <dbReference type="ARBA" id="ARBA00022840"/>
    </source>
</evidence>
<dbReference type="EC" id="6.3.1.2" evidence="2"/>
<evidence type="ECO:0000259" key="8">
    <source>
        <dbReference type="PROSITE" id="PS51987"/>
    </source>
</evidence>
<keyword evidence="4" id="KW-0547">Nucleotide-binding</keyword>
<dbReference type="InterPro" id="IPR027302">
    <property type="entry name" value="Gln_synth_N_conserv_site"/>
</dbReference>
<dbReference type="PROSITE" id="PS51986">
    <property type="entry name" value="GS_BETA_GRASP"/>
    <property type="match status" value="1"/>
</dbReference>
<gene>
    <name evidence="9" type="ORF">Klosneuvirus_2_127</name>
</gene>
<dbReference type="PROSITE" id="PS51987">
    <property type="entry name" value="GS_CATALYTIC"/>
    <property type="match status" value="1"/>
</dbReference>
<reference evidence="9" key="1">
    <citation type="journal article" date="2017" name="Science">
        <title>Giant viruses with an expanded complement of translation system components.</title>
        <authorList>
            <person name="Schulz F."/>
            <person name="Yutin N."/>
            <person name="Ivanova N.N."/>
            <person name="Ortega D.R."/>
            <person name="Lee T.K."/>
            <person name="Vierheilig J."/>
            <person name="Daims H."/>
            <person name="Horn M."/>
            <person name="Wagner M."/>
            <person name="Jensen G.J."/>
            <person name="Kyrpides N.C."/>
            <person name="Koonin E.V."/>
            <person name="Woyke T."/>
        </authorList>
    </citation>
    <scope>NUCLEOTIDE SEQUENCE</scope>
    <source>
        <strain evidence="9">KNV1</strain>
    </source>
</reference>
<dbReference type="InterPro" id="IPR027303">
    <property type="entry name" value="Gln_synth_gly_rich_site"/>
</dbReference>
<evidence type="ECO:0000256" key="6">
    <source>
        <dbReference type="ARBA" id="ARBA00049436"/>
    </source>
</evidence>
<evidence type="ECO:0000313" key="9">
    <source>
        <dbReference type="EMBL" id="ARF11691.1"/>
    </source>
</evidence>
<evidence type="ECO:0000256" key="2">
    <source>
        <dbReference type="ARBA" id="ARBA00012937"/>
    </source>
</evidence>
<dbReference type="SUPFAM" id="SSF55931">
    <property type="entry name" value="Glutamine synthetase/guanido kinase"/>
    <property type="match status" value="1"/>
</dbReference>
<dbReference type="InterPro" id="IPR036651">
    <property type="entry name" value="Gln_synt_N_sf"/>
</dbReference>
<dbReference type="Gene3D" id="3.30.590.10">
    <property type="entry name" value="Glutamine synthetase/guanido kinase, catalytic domain"/>
    <property type="match status" value="1"/>
</dbReference>
<sequence>MPVVIEYIWIDANGDTRSKARTLIEYTTINNIKQLKYWNFDGSSTGQATGKDSETILVPIALYKDPFRIDFPVNCYLVLCECYDRNGNAIKSNTRQQAYDIFCLDNVFSKHIWFGIEQEYVLYDNKTKRILGWPTDGVPESQGKYYCGAGADRTFGRNIAEEHYKLCLYAGLEISGINEEVLPGQWEYQIGPCEGIDAGDQLWVSRYLLHRVCEKHGVTASFSPKPIKGDWNGSGLHTNFSTNEMRGENGLVKIHEAVTKLNHKHKEHILVYGDNSERLSGTHETSKLEHFTWGIADRTASVRIPSQVYDAKCGYCEDRRPAANADPYIVTSIIAKTIIFN</sequence>
<feature type="domain" description="GS catalytic" evidence="8">
    <location>
        <begin position="90"/>
        <end position="341"/>
    </location>
</feature>
<proteinExistence type="inferred from homology"/>
<dbReference type="InterPro" id="IPR008146">
    <property type="entry name" value="Gln_synth_cat_dom"/>
</dbReference>
<dbReference type="GO" id="GO:0006542">
    <property type="term" value="P:glutamine biosynthetic process"/>
    <property type="evidence" value="ECO:0007669"/>
    <property type="project" value="InterPro"/>
</dbReference>
<dbReference type="InterPro" id="IPR014746">
    <property type="entry name" value="Gln_synth/guanido_kin_cat_dom"/>
</dbReference>
<dbReference type="PANTHER" id="PTHR20852:SF57">
    <property type="entry name" value="GLUTAMINE SYNTHETASE 2 CYTOPLASMIC"/>
    <property type="match status" value="1"/>
</dbReference>
<dbReference type="GO" id="GO:0004356">
    <property type="term" value="F:glutamine synthetase activity"/>
    <property type="evidence" value="ECO:0007669"/>
    <property type="project" value="UniProtKB-EC"/>
</dbReference>
<protein>
    <recommendedName>
        <fullName evidence="2">glutamine synthetase</fullName>
        <ecNumber evidence="2">6.3.1.2</ecNumber>
    </recommendedName>
</protein>
<dbReference type="PROSITE" id="PS00181">
    <property type="entry name" value="GLNA_ATP"/>
    <property type="match status" value="1"/>
</dbReference>
<dbReference type="PROSITE" id="PS00180">
    <property type="entry name" value="GLNA_1"/>
    <property type="match status" value="1"/>
</dbReference>
<dbReference type="Gene3D" id="3.10.20.70">
    <property type="entry name" value="Glutamine synthetase, N-terminal domain"/>
    <property type="match status" value="1"/>
</dbReference>
<dbReference type="PANTHER" id="PTHR20852">
    <property type="entry name" value="GLUTAMINE SYNTHETASE"/>
    <property type="match status" value="1"/>
</dbReference>
<dbReference type="SUPFAM" id="SSF54368">
    <property type="entry name" value="Glutamine synthetase, N-terminal domain"/>
    <property type="match status" value="1"/>
</dbReference>
<feature type="domain" description="GS beta-grasp" evidence="7">
    <location>
        <begin position="3"/>
        <end position="87"/>
    </location>
</feature>
<name>A0A1V0SJ53_9VIRU</name>
<evidence type="ECO:0000256" key="1">
    <source>
        <dbReference type="ARBA" id="ARBA00009897"/>
    </source>
</evidence>
<dbReference type="InterPro" id="IPR008147">
    <property type="entry name" value="Gln_synt_N"/>
</dbReference>
<dbReference type="InterPro" id="IPR050292">
    <property type="entry name" value="Glutamine_Synthetase"/>
</dbReference>
<keyword evidence="3" id="KW-0436">Ligase</keyword>
<evidence type="ECO:0000256" key="3">
    <source>
        <dbReference type="ARBA" id="ARBA00022598"/>
    </source>
</evidence>
<dbReference type="EMBL" id="KY684109">
    <property type="protein sequence ID" value="ARF11691.1"/>
    <property type="molecule type" value="Genomic_DNA"/>
</dbReference>
<dbReference type="Pfam" id="PF00120">
    <property type="entry name" value="Gln-synt_C"/>
    <property type="match status" value="1"/>
</dbReference>
<evidence type="ECO:0000259" key="7">
    <source>
        <dbReference type="PROSITE" id="PS51986"/>
    </source>
</evidence>
<organism evidence="9">
    <name type="scientific">Klosneuvirus KNV1</name>
    <dbReference type="NCBI Taxonomy" id="1977640"/>
    <lineage>
        <taxon>Viruses</taxon>
        <taxon>Varidnaviria</taxon>
        <taxon>Bamfordvirae</taxon>
        <taxon>Nucleocytoviricota</taxon>
        <taxon>Megaviricetes</taxon>
        <taxon>Imitervirales</taxon>
        <taxon>Mimiviridae</taxon>
        <taxon>Klosneuvirinae</taxon>
        <taxon>Klosneuvirus</taxon>
    </lineage>
</organism>
<comment type="catalytic activity">
    <reaction evidence="6">
        <text>L-glutamate + NH4(+) + ATP = L-glutamine + ADP + phosphate + H(+)</text>
        <dbReference type="Rhea" id="RHEA:16169"/>
        <dbReference type="ChEBI" id="CHEBI:15378"/>
        <dbReference type="ChEBI" id="CHEBI:28938"/>
        <dbReference type="ChEBI" id="CHEBI:29985"/>
        <dbReference type="ChEBI" id="CHEBI:30616"/>
        <dbReference type="ChEBI" id="CHEBI:43474"/>
        <dbReference type="ChEBI" id="CHEBI:58359"/>
        <dbReference type="ChEBI" id="CHEBI:456216"/>
        <dbReference type="EC" id="6.3.1.2"/>
    </reaction>
</comment>
<comment type="similarity">
    <text evidence="1">Belongs to the glutamine synthetase family.</text>
</comment>
<keyword evidence="5" id="KW-0067">ATP-binding</keyword>
<dbReference type="SMART" id="SM01230">
    <property type="entry name" value="Gln-synt_C"/>
    <property type="match status" value="1"/>
</dbReference>
<evidence type="ECO:0000256" key="4">
    <source>
        <dbReference type="ARBA" id="ARBA00022741"/>
    </source>
</evidence>
<dbReference type="Pfam" id="PF03951">
    <property type="entry name" value="Gln-synt_N"/>
    <property type="match status" value="1"/>
</dbReference>